<proteinExistence type="predicted"/>
<reference evidence="1" key="2">
    <citation type="submission" date="2020-09" db="EMBL/GenBank/DDBJ databases">
        <authorList>
            <person name="Sun Q."/>
            <person name="Ohkuma M."/>
        </authorList>
    </citation>
    <scope>NUCLEOTIDE SEQUENCE</scope>
    <source>
        <strain evidence="1">JCM 4434</strain>
    </source>
</reference>
<dbReference type="AlphaFoldDB" id="A0A8H9LXU1"/>
<reference evidence="1" key="1">
    <citation type="journal article" date="2014" name="Int. J. Syst. Evol. Microbiol.">
        <title>Complete genome sequence of Corynebacterium casei LMG S-19264T (=DSM 44701T), isolated from a smear-ripened cheese.</title>
        <authorList>
            <consortium name="US DOE Joint Genome Institute (JGI-PGF)"/>
            <person name="Walter F."/>
            <person name="Albersmeier A."/>
            <person name="Kalinowski J."/>
            <person name="Ruckert C."/>
        </authorList>
    </citation>
    <scope>NUCLEOTIDE SEQUENCE</scope>
    <source>
        <strain evidence="1">JCM 4434</strain>
    </source>
</reference>
<dbReference type="Proteomes" id="UP000610124">
    <property type="component" value="Unassembled WGS sequence"/>
</dbReference>
<accession>A0A8H9LXU1</accession>
<evidence type="ECO:0000313" key="2">
    <source>
        <dbReference type="Proteomes" id="UP000610124"/>
    </source>
</evidence>
<comment type="caution">
    <text evidence="1">The sequence shown here is derived from an EMBL/GenBank/DDBJ whole genome shotgun (WGS) entry which is preliminary data.</text>
</comment>
<protein>
    <submittedName>
        <fullName evidence="1">Uncharacterized protein</fullName>
    </submittedName>
</protein>
<sequence>MAGVVVVDLGDERCSDRVGSGALQPDRGRLVHPDQLADRCGRVAAGLGVAGVQVDDLVDEPLALRNGGAPDARRPAGTKCLLRREIVVLTVQDK</sequence>
<dbReference type="EMBL" id="BMUB01000017">
    <property type="protein sequence ID" value="GGU95429.1"/>
    <property type="molecule type" value="Genomic_DNA"/>
</dbReference>
<gene>
    <name evidence="1" type="ORF">GCM10010502_56580</name>
</gene>
<evidence type="ECO:0000313" key="1">
    <source>
        <dbReference type="EMBL" id="GGU95429.1"/>
    </source>
</evidence>
<organism evidence="1 2">
    <name type="scientific">Kitasatospora aureofaciens</name>
    <name type="common">Streptomyces aureofaciens</name>
    <dbReference type="NCBI Taxonomy" id="1894"/>
    <lineage>
        <taxon>Bacteria</taxon>
        <taxon>Bacillati</taxon>
        <taxon>Actinomycetota</taxon>
        <taxon>Actinomycetes</taxon>
        <taxon>Kitasatosporales</taxon>
        <taxon>Streptomycetaceae</taxon>
        <taxon>Kitasatospora</taxon>
    </lineage>
</organism>
<name>A0A8H9LXU1_KITAU</name>